<keyword evidence="2" id="KW-0812">Transmembrane</keyword>
<proteinExistence type="predicted"/>
<keyword evidence="2" id="KW-0472">Membrane</keyword>
<sequence>MSTDISGKVFGVDSNNTIMGNKVMDTFLNFTNDFSDSFLYAYILQIILIVYMYNCVGTGRYWKIMLVGSIFGMMGAVVEHLGSSWLRTYTYVEDVKKSKALYCYLISEIGWIATEFSIPYLNLIKLNTLSQKRIIKIVNYVITVLFGLFSISRFFIGYLRVKNSSLYNPAIYHAHGIAFGITAIADGLLSVLIFKELNKSAKKTREKDGESFNLLDSFKKSSLFILFIVDLMSVILAILSIFINNTTVFGKSINRLVKPFHALKSNFLLILAIDAFIFKMRASVDGSYIVQRYLQKQSKLCSMKTNNNNNDMDGPLKRSASANMININTLTMSNNNNNSNINANTSNMNMNVVMNIGNSNNNNGNNNNNNNISGNGFPRIKGGHAKKGSTVSDIGYYMNKSFNNGLGTDIPTNTSNSMAYDHSFTTTQYNEGQTRAYLKNKRSKNGSKNDLNERNNPILFNPSIHSMTPLNSSYTNANYLMSSSSNTSSNENKIAYKSFMEFNNQMRKNFG</sequence>
<keyword evidence="4" id="KW-1185">Reference proteome</keyword>
<evidence type="ECO:0000256" key="1">
    <source>
        <dbReference type="SAM" id="MobiDB-lite"/>
    </source>
</evidence>
<feature type="transmembrane region" description="Helical" evidence="2">
    <location>
        <begin position="101"/>
        <end position="125"/>
    </location>
</feature>
<feature type="transmembrane region" description="Helical" evidence="2">
    <location>
        <begin position="137"/>
        <end position="159"/>
    </location>
</feature>
<reference evidence="3 4" key="2">
    <citation type="submission" date="2016-08" db="EMBL/GenBank/DDBJ databases">
        <title>Pervasive Adenine N6-methylation of Active Genes in Fungi.</title>
        <authorList>
            <consortium name="DOE Joint Genome Institute"/>
            <person name="Mondo S.J."/>
            <person name="Dannebaum R.O."/>
            <person name="Kuo R.C."/>
            <person name="Labutti K."/>
            <person name="Haridas S."/>
            <person name="Kuo A."/>
            <person name="Salamov A."/>
            <person name="Ahrendt S.R."/>
            <person name="Lipzen A."/>
            <person name="Sullivan W."/>
            <person name="Andreopoulos W.B."/>
            <person name="Clum A."/>
            <person name="Lindquist E."/>
            <person name="Daum C."/>
            <person name="Ramamoorthy G.K."/>
            <person name="Gryganskyi A."/>
            <person name="Culley D."/>
            <person name="Magnuson J.K."/>
            <person name="James T.Y."/>
            <person name="O'Malley M.A."/>
            <person name="Stajich J.E."/>
            <person name="Spatafora J.W."/>
            <person name="Visel A."/>
            <person name="Grigoriev I.V."/>
        </authorList>
    </citation>
    <scope>NUCLEOTIDE SEQUENCE [LARGE SCALE GENOMIC DNA]</scope>
    <source>
        <strain evidence="3 4">S4</strain>
    </source>
</reference>
<feature type="compositionally biased region" description="Low complexity" evidence="1">
    <location>
        <begin position="361"/>
        <end position="375"/>
    </location>
</feature>
<comment type="caution">
    <text evidence="3">The sequence shown here is derived from an EMBL/GenBank/DDBJ whole genome shotgun (WGS) entry which is preliminary data.</text>
</comment>
<feature type="transmembrane region" description="Helical" evidence="2">
    <location>
        <begin position="37"/>
        <end position="54"/>
    </location>
</feature>
<dbReference type="AlphaFoldDB" id="A0A1Y1WVH5"/>
<evidence type="ECO:0000256" key="2">
    <source>
        <dbReference type="SAM" id="Phobius"/>
    </source>
</evidence>
<feature type="transmembrane region" description="Helical" evidence="2">
    <location>
        <begin position="171"/>
        <end position="194"/>
    </location>
</feature>
<feature type="transmembrane region" description="Helical" evidence="2">
    <location>
        <begin position="61"/>
        <end position="81"/>
    </location>
</feature>
<organism evidence="3 4">
    <name type="scientific">Anaeromyces robustus</name>
    <dbReference type="NCBI Taxonomy" id="1754192"/>
    <lineage>
        <taxon>Eukaryota</taxon>
        <taxon>Fungi</taxon>
        <taxon>Fungi incertae sedis</taxon>
        <taxon>Chytridiomycota</taxon>
        <taxon>Chytridiomycota incertae sedis</taxon>
        <taxon>Neocallimastigomycetes</taxon>
        <taxon>Neocallimastigales</taxon>
        <taxon>Neocallimastigaceae</taxon>
        <taxon>Anaeromyces</taxon>
    </lineage>
</organism>
<feature type="transmembrane region" description="Helical" evidence="2">
    <location>
        <begin position="223"/>
        <end position="243"/>
    </location>
</feature>
<dbReference type="Proteomes" id="UP000193944">
    <property type="component" value="Unassembled WGS sequence"/>
</dbReference>
<reference evidence="3 4" key="1">
    <citation type="submission" date="2016-08" db="EMBL/GenBank/DDBJ databases">
        <title>A Parts List for Fungal Cellulosomes Revealed by Comparative Genomics.</title>
        <authorList>
            <consortium name="DOE Joint Genome Institute"/>
            <person name="Haitjema C.H."/>
            <person name="Gilmore S.P."/>
            <person name="Henske J.K."/>
            <person name="Solomon K.V."/>
            <person name="De Groot R."/>
            <person name="Kuo A."/>
            <person name="Mondo S.J."/>
            <person name="Salamov A.A."/>
            <person name="Labutti K."/>
            <person name="Zhao Z."/>
            <person name="Chiniquy J."/>
            <person name="Barry K."/>
            <person name="Brewer H.M."/>
            <person name="Purvine S.O."/>
            <person name="Wright A.T."/>
            <person name="Boxma B."/>
            <person name="Van Alen T."/>
            <person name="Hackstein J.H."/>
            <person name="Baker S.E."/>
            <person name="Grigoriev I.V."/>
            <person name="O'Malley M.A."/>
        </authorList>
    </citation>
    <scope>NUCLEOTIDE SEQUENCE [LARGE SCALE GENOMIC DNA]</scope>
    <source>
        <strain evidence="3 4">S4</strain>
    </source>
</reference>
<evidence type="ECO:0000313" key="3">
    <source>
        <dbReference type="EMBL" id="ORX77561.1"/>
    </source>
</evidence>
<protein>
    <submittedName>
        <fullName evidence="3">Uncharacterized protein</fullName>
    </submittedName>
</protein>
<gene>
    <name evidence="3" type="ORF">BCR32DRAFT_328887</name>
</gene>
<evidence type="ECO:0000313" key="4">
    <source>
        <dbReference type="Proteomes" id="UP000193944"/>
    </source>
</evidence>
<accession>A0A1Y1WVH5</accession>
<feature type="region of interest" description="Disordered" evidence="1">
    <location>
        <begin position="361"/>
        <end position="385"/>
    </location>
</feature>
<keyword evidence="2" id="KW-1133">Transmembrane helix</keyword>
<name>A0A1Y1WVH5_9FUNG</name>
<dbReference type="OrthoDB" id="2143908at2759"/>
<dbReference type="EMBL" id="MCFG01000243">
    <property type="protein sequence ID" value="ORX77561.1"/>
    <property type="molecule type" value="Genomic_DNA"/>
</dbReference>